<organism evidence="1 2">
    <name type="scientific">Artemisia annua</name>
    <name type="common">Sweet wormwood</name>
    <dbReference type="NCBI Taxonomy" id="35608"/>
    <lineage>
        <taxon>Eukaryota</taxon>
        <taxon>Viridiplantae</taxon>
        <taxon>Streptophyta</taxon>
        <taxon>Embryophyta</taxon>
        <taxon>Tracheophyta</taxon>
        <taxon>Spermatophyta</taxon>
        <taxon>Magnoliopsida</taxon>
        <taxon>eudicotyledons</taxon>
        <taxon>Gunneridae</taxon>
        <taxon>Pentapetalae</taxon>
        <taxon>asterids</taxon>
        <taxon>campanulids</taxon>
        <taxon>Asterales</taxon>
        <taxon>Asteraceae</taxon>
        <taxon>Asteroideae</taxon>
        <taxon>Anthemideae</taxon>
        <taxon>Artemisiinae</taxon>
        <taxon>Artemisia</taxon>
    </lineage>
</organism>
<dbReference type="EMBL" id="PKPP01014134">
    <property type="protein sequence ID" value="PWA40024.1"/>
    <property type="molecule type" value="Genomic_DNA"/>
</dbReference>
<dbReference type="AlphaFoldDB" id="A0A2U1KTE7"/>
<reference evidence="1 2" key="1">
    <citation type="journal article" date="2018" name="Mol. Plant">
        <title>The genome of Artemisia annua provides insight into the evolution of Asteraceae family and artemisinin biosynthesis.</title>
        <authorList>
            <person name="Shen Q."/>
            <person name="Zhang L."/>
            <person name="Liao Z."/>
            <person name="Wang S."/>
            <person name="Yan T."/>
            <person name="Shi P."/>
            <person name="Liu M."/>
            <person name="Fu X."/>
            <person name="Pan Q."/>
            <person name="Wang Y."/>
            <person name="Lv Z."/>
            <person name="Lu X."/>
            <person name="Zhang F."/>
            <person name="Jiang W."/>
            <person name="Ma Y."/>
            <person name="Chen M."/>
            <person name="Hao X."/>
            <person name="Li L."/>
            <person name="Tang Y."/>
            <person name="Lv G."/>
            <person name="Zhou Y."/>
            <person name="Sun X."/>
            <person name="Brodelius P.E."/>
            <person name="Rose J.K.C."/>
            <person name="Tang K."/>
        </authorList>
    </citation>
    <scope>NUCLEOTIDE SEQUENCE [LARGE SCALE GENOMIC DNA]</scope>
    <source>
        <strain evidence="2">cv. Huhao1</strain>
        <tissue evidence="1">Leaf</tissue>
    </source>
</reference>
<keyword evidence="2" id="KW-1185">Reference proteome</keyword>
<dbReference type="Proteomes" id="UP000245207">
    <property type="component" value="Unassembled WGS sequence"/>
</dbReference>
<comment type="caution">
    <text evidence="1">The sequence shown here is derived from an EMBL/GenBank/DDBJ whole genome shotgun (WGS) entry which is preliminary data.</text>
</comment>
<gene>
    <name evidence="1" type="ORF">CTI12_AA493050</name>
</gene>
<evidence type="ECO:0000313" key="1">
    <source>
        <dbReference type="EMBL" id="PWA40024.1"/>
    </source>
</evidence>
<accession>A0A2U1KTE7</accession>
<proteinExistence type="predicted"/>
<name>A0A2U1KTE7_ARTAN</name>
<evidence type="ECO:0000313" key="2">
    <source>
        <dbReference type="Proteomes" id="UP000245207"/>
    </source>
</evidence>
<protein>
    <submittedName>
        <fullName evidence="1">Uncharacterized protein</fullName>
    </submittedName>
</protein>
<sequence length="129" mass="14092">MGNYCGGSQAEQDNASSVCSTGASINAVERRGQVWKCFECLEERTFYTTHHRCVVLAHPSMPLSGGGKFGNASNIWRKEHSTVSEPAKSTTSNGSQSSYSFATTVTLPTRSLKIGRNMKIHAKCSFYVF</sequence>